<evidence type="ECO:0000313" key="3">
    <source>
        <dbReference type="EMBL" id="KAK3214827.1"/>
    </source>
</evidence>
<keyword evidence="4" id="KW-1185">Reference proteome</keyword>
<feature type="compositionally biased region" description="Polar residues" evidence="1">
    <location>
        <begin position="57"/>
        <end position="71"/>
    </location>
</feature>
<organism evidence="3 4">
    <name type="scientific">Pseudopithomyces chartarum</name>
    <dbReference type="NCBI Taxonomy" id="1892770"/>
    <lineage>
        <taxon>Eukaryota</taxon>
        <taxon>Fungi</taxon>
        <taxon>Dikarya</taxon>
        <taxon>Ascomycota</taxon>
        <taxon>Pezizomycotina</taxon>
        <taxon>Dothideomycetes</taxon>
        <taxon>Pleosporomycetidae</taxon>
        <taxon>Pleosporales</taxon>
        <taxon>Massarineae</taxon>
        <taxon>Didymosphaeriaceae</taxon>
        <taxon>Pseudopithomyces</taxon>
    </lineage>
</organism>
<evidence type="ECO:0000313" key="4">
    <source>
        <dbReference type="Proteomes" id="UP001280581"/>
    </source>
</evidence>
<reference evidence="3 4" key="1">
    <citation type="submission" date="2021-02" db="EMBL/GenBank/DDBJ databases">
        <title>Genome assembly of Pseudopithomyces chartarum.</title>
        <authorList>
            <person name="Jauregui R."/>
            <person name="Singh J."/>
            <person name="Voisey C."/>
        </authorList>
    </citation>
    <scope>NUCLEOTIDE SEQUENCE [LARGE SCALE GENOMIC DNA]</scope>
    <source>
        <strain evidence="3 4">AGR01</strain>
    </source>
</reference>
<feature type="region of interest" description="Disordered" evidence="1">
    <location>
        <begin position="1"/>
        <end position="23"/>
    </location>
</feature>
<gene>
    <name evidence="3" type="ORF">GRF29_19g1377058</name>
</gene>
<keyword evidence="2" id="KW-0472">Membrane</keyword>
<keyword evidence="2" id="KW-1133">Transmembrane helix</keyword>
<feature type="region of interest" description="Disordered" evidence="1">
    <location>
        <begin position="57"/>
        <end position="122"/>
    </location>
</feature>
<evidence type="ECO:0000256" key="1">
    <source>
        <dbReference type="SAM" id="MobiDB-lite"/>
    </source>
</evidence>
<dbReference type="Proteomes" id="UP001280581">
    <property type="component" value="Unassembled WGS sequence"/>
</dbReference>
<accession>A0AAN6M4P4</accession>
<keyword evidence="2" id="KW-0812">Transmembrane</keyword>
<evidence type="ECO:0000256" key="2">
    <source>
        <dbReference type="SAM" id="Phobius"/>
    </source>
</evidence>
<name>A0AAN6M4P4_9PLEO</name>
<sequence length="762" mass="85981">MAAGEGQVARVDDDDPSTASDALSLHTIAEPDAYATQEQEDADFALALALEEQESQRYAHTQSILQGQDPNQVAVPPPEQTDTTPPYRDDPDAIVIDEEQADNPPPYRDDPDAPVEEEASEIVTTPARRPRALLRILRNLFNVWYCCAMWSSLFLIVIIIVILGVLARFGNKGANPKESAWIASRSKDYQLRVWDLYPPLEAGASKECKEAWRTGRETQSLGCHRMILSSAWDDGDADQVRVEEADPFFYSEAVCRDWCRSELTQMVNSLVDNCKLRTDRFDLANYGKNGRAYFDKNRIEEGPAYVAQNLVDRFDHFCKKPNANRYRSPEWGTCAADLWMKWGVVDGNKEAHLNGLDQFLEQTAVKKTIPAETKTVELWKWSSSGETESRTIKVSSRRVGPGSGETYCGFCTVDWLERKMRSFEFGQIRDPISREVLGLSEFRERLSSAIRRCSSDNGALRRIDRQWKELGWWCDDKPCSFDKPEFSTGTLAILHGWSKDDDGPRGLRNIIEKKGASKNVLKGMQVLHDAMLEMPCGIGFSEIVAKHEIMPYEHIVSRLCNAPCRNALDRLNAQHGSLFAKLRSDRDYGHIFQYSTLAADMVDKVCLSSTPNVAFQSPENLCAPGYAAVGRPEWIFATKGGDYDPPPRGVILDAFSQEIDALDARLPKRVSGPKLDPESMRIMKKKLAESACNTCAGGIFIGSEPDWKKTVDEYLDDKHVNETKYVAAAKKGWLTCGKMYGQEFPDWKKEMMWKKFGLDRYD</sequence>
<dbReference type="EMBL" id="WVTA01000003">
    <property type="protein sequence ID" value="KAK3214827.1"/>
    <property type="molecule type" value="Genomic_DNA"/>
</dbReference>
<feature type="transmembrane region" description="Helical" evidence="2">
    <location>
        <begin position="143"/>
        <end position="167"/>
    </location>
</feature>
<proteinExistence type="predicted"/>
<dbReference type="AlphaFoldDB" id="A0AAN6M4P4"/>
<comment type="caution">
    <text evidence="3">The sequence shown here is derived from an EMBL/GenBank/DDBJ whole genome shotgun (WGS) entry which is preliminary data.</text>
</comment>
<protein>
    <submittedName>
        <fullName evidence="3">Uncharacterized protein</fullName>
    </submittedName>
</protein>